<comment type="caution">
    <text evidence="2">The sequence shown here is derived from an EMBL/GenBank/DDBJ whole genome shotgun (WGS) entry which is preliminary data.</text>
</comment>
<sequence length="179" mass="19180">MYIYIYIYKYPDYESKSLPCGPSGASGSPLHYGALHGHQSRVMTSSPGSLSRLHSPSISNMAALSRAHSPGMAAPSFSGASRFNTSLHSPSPRAHHGPAPSPRAHHGPAPSPNSTANDTMLPLEMEPIVPDLCMEQLWSEAAGGQRCVKFMESNTTSQLIFTSVTTIAAKDAEPLQVRY</sequence>
<dbReference type="AlphaFoldDB" id="A0A4Z2E1I0"/>
<feature type="compositionally biased region" description="Polar residues" evidence="1">
    <location>
        <begin position="78"/>
        <end position="89"/>
    </location>
</feature>
<proteinExistence type="predicted"/>
<evidence type="ECO:0000256" key="1">
    <source>
        <dbReference type="SAM" id="MobiDB-lite"/>
    </source>
</evidence>
<evidence type="ECO:0000313" key="2">
    <source>
        <dbReference type="EMBL" id="TNN22621.1"/>
    </source>
</evidence>
<evidence type="ECO:0000313" key="3">
    <source>
        <dbReference type="Proteomes" id="UP000314294"/>
    </source>
</evidence>
<gene>
    <name evidence="2" type="primary">Anapc1_1</name>
    <name evidence="2" type="ORF">EYF80_067265</name>
</gene>
<organism evidence="2 3">
    <name type="scientific">Liparis tanakae</name>
    <name type="common">Tanaka's snailfish</name>
    <dbReference type="NCBI Taxonomy" id="230148"/>
    <lineage>
        <taxon>Eukaryota</taxon>
        <taxon>Metazoa</taxon>
        <taxon>Chordata</taxon>
        <taxon>Craniata</taxon>
        <taxon>Vertebrata</taxon>
        <taxon>Euteleostomi</taxon>
        <taxon>Actinopterygii</taxon>
        <taxon>Neopterygii</taxon>
        <taxon>Teleostei</taxon>
        <taxon>Neoteleostei</taxon>
        <taxon>Acanthomorphata</taxon>
        <taxon>Eupercaria</taxon>
        <taxon>Perciformes</taxon>
        <taxon>Cottioidei</taxon>
        <taxon>Cottales</taxon>
        <taxon>Liparidae</taxon>
        <taxon>Liparis</taxon>
    </lineage>
</organism>
<accession>A0A4Z2E1I0</accession>
<dbReference type="Proteomes" id="UP000314294">
    <property type="component" value="Unassembled WGS sequence"/>
</dbReference>
<dbReference type="OrthoDB" id="8782693at2759"/>
<dbReference type="EMBL" id="SRLO01021680">
    <property type="protein sequence ID" value="TNN22621.1"/>
    <property type="molecule type" value="Genomic_DNA"/>
</dbReference>
<feature type="region of interest" description="Disordered" evidence="1">
    <location>
        <begin position="78"/>
        <end position="119"/>
    </location>
</feature>
<protein>
    <submittedName>
        <fullName evidence="2">Anaphase-promoting complex subunit 1</fullName>
    </submittedName>
</protein>
<name>A0A4Z2E1I0_9TELE</name>
<reference evidence="2 3" key="1">
    <citation type="submission" date="2019-03" db="EMBL/GenBank/DDBJ databases">
        <title>First draft genome of Liparis tanakae, snailfish: a comprehensive survey of snailfish specific genes.</title>
        <authorList>
            <person name="Kim W."/>
            <person name="Song I."/>
            <person name="Jeong J.-H."/>
            <person name="Kim D."/>
            <person name="Kim S."/>
            <person name="Ryu S."/>
            <person name="Song J.Y."/>
            <person name="Lee S.K."/>
        </authorList>
    </citation>
    <scope>NUCLEOTIDE SEQUENCE [LARGE SCALE GENOMIC DNA]</scope>
    <source>
        <tissue evidence="2">Muscle</tissue>
    </source>
</reference>
<keyword evidence="3" id="KW-1185">Reference proteome</keyword>